<reference evidence="3 4" key="1">
    <citation type="submission" date="2017-07" db="EMBL/GenBank/DDBJ databases">
        <title>Flavobacterium cyanobacteriorum sp. nov., isolated from cyanobacterial aggregates in a eutrophic lake.</title>
        <authorList>
            <person name="Cai H."/>
        </authorList>
    </citation>
    <scope>NUCLEOTIDE SEQUENCE [LARGE SCALE GENOMIC DNA]</scope>
    <source>
        <strain evidence="3 4">TH167</strain>
    </source>
</reference>
<comment type="caution">
    <text evidence="3">The sequence shown here is derived from an EMBL/GenBank/DDBJ whole genome shotgun (WGS) entry which is preliminary data.</text>
</comment>
<evidence type="ECO:0000313" key="4">
    <source>
        <dbReference type="Proteomes" id="UP000216035"/>
    </source>
</evidence>
<sequence>MLEEKHDNLSAAENTTEGNPSVEANTEETLQTAEKESTEVVQAEPEAVVEHVVADDATTPEEPTAVAEEVVEQSLAAEAETETVAEVELVEAVAETAVETVELSEEALADEQPILDEPQVFAADEAITHIEEQNAIAAEEHERETSIELPAIDYETLDLDRLNQHLERLVKSEQVVAIKEHVELIKSAFLSKFNHLLDEKKQQFHDDPENEGQEFQYHHPAKAKFDELFNAFRDLRNQHFKRQENILKANLALRLAIVEELKNLHNPQEDIKDVLKHFNELRDRWKNAGPIPRDKYNHVWNSYHFHLEKFYDILHLDREARDFDFKHNLELKQNIINRVKVLVEEKDINAALRELQDLHRIWKEDIGPVSKEHRERIWNEFSELSRQIHNKREQLQEQIREREQNNLRLKEAIIQQIESIIAHPASNHNAWQEQVKQVEALREEFFKVGKVPSEISEQVWAKFKDITRQFNVGKNTFYKSIKREQQTNMDRKRALVDKANELKDSDNFRETTEILKQIQEEWKTIGHVPKKFSDQIWKEFRAACNHYFERLKAARSEVNQEETEAYERKKAFLEDIKSFEMTGVHKTDLDNIKAKIEEWKTLGKVGPNKRYIDGKFNKVLDGLFEQLSLSKKDSEMMRFNNRMGQLTESNDSRRIDQERIFLQRKIEEVQAEINQLENNILFFSTAKNARKENSMVTEVRKSIARHKEELAVLKEKLKQVRQLSEKPAN</sequence>
<evidence type="ECO:0000256" key="2">
    <source>
        <dbReference type="SAM" id="MobiDB-lite"/>
    </source>
</evidence>
<keyword evidence="1" id="KW-0175">Coiled coil</keyword>
<dbReference type="EMBL" id="NOXX01000203">
    <property type="protein sequence ID" value="OYQ43484.1"/>
    <property type="molecule type" value="Genomic_DNA"/>
</dbReference>
<gene>
    <name evidence="3" type="ORF">CHX27_10045</name>
</gene>
<evidence type="ECO:0000313" key="3">
    <source>
        <dbReference type="EMBL" id="OYQ43484.1"/>
    </source>
</evidence>
<feature type="coiled-coil region" evidence="1">
    <location>
        <begin position="381"/>
        <end position="412"/>
    </location>
</feature>
<dbReference type="AlphaFoldDB" id="A0A255ZRC3"/>
<evidence type="ECO:0000256" key="1">
    <source>
        <dbReference type="SAM" id="Coils"/>
    </source>
</evidence>
<dbReference type="InterPro" id="IPR007139">
    <property type="entry name" value="DUF349"/>
</dbReference>
<feature type="coiled-coil region" evidence="1">
    <location>
        <begin position="652"/>
        <end position="723"/>
    </location>
</feature>
<dbReference type="Proteomes" id="UP000216035">
    <property type="component" value="Unassembled WGS sequence"/>
</dbReference>
<feature type="region of interest" description="Disordered" evidence="2">
    <location>
        <begin position="1"/>
        <end position="46"/>
    </location>
</feature>
<name>A0A255ZRC3_9FLAO</name>
<dbReference type="OrthoDB" id="5422202at2"/>
<feature type="compositionally biased region" description="Polar residues" evidence="2">
    <location>
        <begin position="11"/>
        <end position="32"/>
    </location>
</feature>
<proteinExistence type="predicted"/>
<dbReference type="Pfam" id="PF03993">
    <property type="entry name" value="DUF349"/>
    <property type="match status" value="5"/>
</dbReference>
<dbReference type="RefSeq" id="WP_094486645.1">
    <property type="nucleotide sequence ID" value="NZ_NOXX01000203.1"/>
</dbReference>
<protein>
    <submittedName>
        <fullName evidence="3">Chromosome segregation protein</fullName>
    </submittedName>
</protein>
<accession>A0A255ZRC3</accession>
<keyword evidence="4" id="KW-1185">Reference proteome</keyword>
<organism evidence="3 4">
    <name type="scientific">Flavobacterium aurantiibacter</name>
    <dbReference type="NCBI Taxonomy" id="2023067"/>
    <lineage>
        <taxon>Bacteria</taxon>
        <taxon>Pseudomonadati</taxon>
        <taxon>Bacteroidota</taxon>
        <taxon>Flavobacteriia</taxon>
        <taxon>Flavobacteriales</taxon>
        <taxon>Flavobacteriaceae</taxon>
        <taxon>Flavobacterium</taxon>
    </lineage>
</organism>